<sequence length="919" mass="100044">MESAERPGHDMSTTDLPASYAEMRDRLAEEADLHLYLRNPRGLCQAIRTLTTTDDLSPLPGTQTIRPFLDRGETPQWRMSEPAGGPMPTYLFRAVTEAVSGDLAVNIPEGRNAEERAVIYRRDIPKRITRDIPVSWHPIASLASEYGGKGADVDPAADDWFKDALRLQGQTIRRAMCFRNTDGTRLEYEYVRSRGWVECEITPDGAVARASGSDRPPVAKSDYTPDPGYISRPCVYTQETGMTLADARAAAGRASDVLRLWCTDPDGHGTVDEDSYGNALLASAACFMRSHPEQAYVLMGAGGGGKSSFIKALMDHLDRRAMTFAPELLTQPTAMSAENAMLNLSSHLVAVSDDFTPGPKWQDILNMLKTLLTGLLPFSARRRGEDSVEGLRPLAVHIFTTNDHLPIGDSEAEQRRFAFAVFRNPEGYARFTDFSRDGAVFWPFMMASAMGWVRFAGRHHKGGNWINVEALSDAQVEAVRRVIQDGYVVPAPGVRIGWKGIGLVRSSRRIAGDDGDPRTVTVYAPPVEGNALEGTWKACRAAVAAMDARRIAGDLTDRGDVPPLSSMLEPPRMELDPKPVEDAPAEGDVTDQGLSRAEGFKDLSYVDDMDTNDSRAIMEILGIDGDTFPLKGGDDYSQAKRPMVASWSDCLTEAPGISGDSDAPVLGFCPADGWMIVDMDLPHAEDKDKPNGLELLHGTVGRFGDPDGLGEPAIVVSTPSGGLHAYYRIPADLRPDPETPWREVLKNRAHPMKGKPAYDGGPSYIGGLPVDVRVGRAGYAVMPGSRLPDGRAWEIVRNSNRRLNHDAPRALLARLGDWGFITDKAAGWAHPAMPAPTGAGRRDLFAGLLGGDGQPDLSPVAEGSRNDTIHAQCYGRHVNHPDECARIDRETMERAAASGLPEEEARSIIRSVHRALGIV</sequence>
<protein>
    <recommendedName>
        <fullName evidence="2">DNA primase/polymerase bifunctional N-terminal domain-containing protein</fullName>
    </recommendedName>
</protein>
<proteinExistence type="predicted"/>
<name>A0A6A2RF37_BIFAD</name>
<dbReference type="InterPro" id="IPR027417">
    <property type="entry name" value="P-loop_NTPase"/>
</dbReference>
<dbReference type="Gene3D" id="3.40.50.300">
    <property type="entry name" value="P-loop containing nucleotide triphosphate hydrolases"/>
    <property type="match status" value="1"/>
</dbReference>
<feature type="domain" description="DNA primase/polymerase bifunctional N-terminal" evidence="2">
    <location>
        <begin position="668"/>
        <end position="801"/>
    </location>
</feature>
<dbReference type="AlphaFoldDB" id="A0A6A2RF37"/>
<evidence type="ECO:0000313" key="4">
    <source>
        <dbReference type="Proteomes" id="UP000470200"/>
    </source>
</evidence>
<evidence type="ECO:0000256" key="1">
    <source>
        <dbReference type="SAM" id="MobiDB-lite"/>
    </source>
</evidence>
<dbReference type="SUPFAM" id="SSF52540">
    <property type="entry name" value="P-loop containing nucleoside triphosphate hydrolases"/>
    <property type="match status" value="1"/>
</dbReference>
<feature type="compositionally biased region" description="Basic and acidic residues" evidence="1">
    <location>
        <begin position="571"/>
        <end position="581"/>
    </location>
</feature>
<accession>A0A6A2RF37</accession>
<comment type="caution">
    <text evidence="3">The sequence shown here is derived from an EMBL/GenBank/DDBJ whole genome shotgun (WGS) entry which is preliminary data.</text>
</comment>
<reference evidence="3 4" key="1">
    <citation type="journal article" date="2019" name="Nat. Med.">
        <title>A library of human gut bacterial isolates paired with longitudinal multiomics data enables mechanistic microbiome research.</title>
        <authorList>
            <person name="Poyet M."/>
            <person name="Groussin M."/>
            <person name="Gibbons S.M."/>
            <person name="Avila-Pacheco J."/>
            <person name="Jiang X."/>
            <person name="Kearney S.M."/>
            <person name="Perrotta A.R."/>
            <person name="Berdy B."/>
            <person name="Zhao S."/>
            <person name="Lieberman T.D."/>
            <person name="Swanson P.K."/>
            <person name="Smith M."/>
            <person name="Roesemann S."/>
            <person name="Alexander J.E."/>
            <person name="Rich S.A."/>
            <person name="Livny J."/>
            <person name="Vlamakis H."/>
            <person name="Clish C."/>
            <person name="Bullock K."/>
            <person name="Deik A."/>
            <person name="Scott J."/>
            <person name="Pierce K.A."/>
            <person name="Xavier R.J."/>
            <person name="Alm E.J."/>
        </authorList>
    </citation>
    <scope>NUCLEOTIDE SEQUENCE [LARGE SCALE GENOMIC DNA]</scope>
    <source>
        <strain evidence="3 4">BIOML-A105</strain>
    </source>
</reference>
<dbReference type="Proteomes" id="UP000470200">
    <property type="component" value="Unassembled WGS sequence"/>
</dbReference>
<organism evidence="3 4">
    <name type="scientific">Bifidobacterium adolescentis</name>
    <dbReference type="NCBI Taxonomy" id="1680"/>
    <lineage>
        <taxon>Bacteria</taxon>
        <taxon>Bacillati</taxon>
        <taxon>Actinomycetota</taxon>
        <taxon>Actinomycetes</taxon>
        <taxon>Bifidobacteriales</taxon>
        <taxon>Bifidobacteriaceae</taxon>
        <taxon>Bifidobacterium</taxon>
    </lineage>
</organism>
<gene>
    <name evidence="3" type="ORF">GA629_08535</name>
</gene>
<dbReference type="Pfam" id="PF09250">
    <property type="entry name" value="Prim-Pol"/>
    <property type="match status" value="1"/>
</dbReference>
<evidence type="ECO:0000313" key="3">
    <source>
        <dbReference type="EMBL" id="KAB5883400.1"/>
    </source>
</evidence>
<dbReference type="EMBL" id="WDIP01000010">
    <property type="protein sequence ID" value="KAB5883400.1"/>
    <property type="molecule type" value="Genomic_DNA"/>
</dbReference>
<feature type="region of interest" description="Disordered" evidence="1">
    <location>
        <begin position="555"/>
        <end position="591"/>
    </location>
</feature>
<dbReference type="InterPro" id="IPR015330">
    <property type="entry name" value="DNA_primase/pol_bifunc_N"/>
</dbReference>
<evidence type="ECO:0000259" key="2">
    <source>
        <dbReference type="Pfam" id="PF09250"/>
    </source>
</evidence>